<dbReference type="AlphaFoldDB" id="A0A9N9XRP3"/>
<protein>
    <submittedName>
        <fullName evidence="1">Uncharacterized protein</fullName>
    </submittedName>
</protein>
<evidence type="ECO:0000313" key="1">
    <source>
        <dbReference type="EMBL" id="CAG9859365.1"/>
    </source>
</evidence>
<dbReference type="EMBL" id="OU900095">
    <property type="protein sequence ID" value="CAG9859365.1"/>
    <property type="molecule type" value="Genomic_DNA"/>
</dbReference>
<reference evidence="1" key="1">
    <citation type="submission" date="2022-01" db="EMBL/GenBank/DDBJ databases">
        <authorList>
            <person name="King R."/>
        </authorList>
    </citation>
    <scope>NUCLEOTIDE SEQUENCE</scope>
</reference>
<organism evidence="1 2">
    <name type="scientific">Phyllotreta striolata</name>
    <name type="common">Striped flea beetle</name>
    <name type="synonym">Crioceris striolata</name>
    <dbReference type="NCBI Taxonomy" id="444603"/>
    <lineage>
        <taxon>Eukaryota</taxon>
        <taxon>Metazoa</taxon>
        <taxon>Ecdysozoa</taxon>
        <taxon>Arthropoda</taxon>
        <taxon>Hexapoda</taxon>
        <taxon>Insecta</taxon>
        <taxon>Pterygota</taxon>
        <taxon>Neoptera</taxon>
        <taxon>Endopterygota</taxon>
        <taxon>Coleoptera</taxon>
        <taxon>Polyphaga</taxon>
        <taxon>Cucujiformia</taxon>
        <taxon>Chrysomeloidea</taxon>
        <taxon>Chrysomelidae</taxon>
        <taxon>Galerucinae</taxon>
        <taxon>Alticini</taxon>
        <taxon>Phyllotreta</taxon>
    </lineage>
</organism>
<keyword evidence="2" id="KW-1185">Reference proteome</keyword>
<accession>A0A9N9XRP3</accession>
<name>A0A9N9XRP3_PHYSR</name>
<dbReference type="OrthoDB" id="6817893at2759"/>
<proteinExistence type="predicted"/>
<gene>
    <name evidence="1" type="ORF">PHYEVI_LOCUS5739</name>
</gene>
<dbReference type="Proteomes" id="UP001153712">
    <property type="component" value="Chromosome 2"/>
</dbReference>
<evidence type="ECO:0000313" key="2">
    <source>
        <dbReference type="Proteomes" id="UP001153712"/>
    </source>
</evidence>
<sequence>MEEPADTNALWVNLSSLGDGNIFAVLPQIIKQMMNDSLTMAVDDFDDVVLPSDETWRTKIYYQLVEKQRQIDKTGDDEPRDSEICKHRVMQEAQLNRFGPSKSPLTFKVLHVTHVKS</sequence>